<organism evidence="2 3">
    <name type="scientific">Actinomyces slackii</name>
    <dbReference type="NCBI Taxonomy" id="52774"/>
    <lineage>
        <taxon>Bacteria</taxon>
        <taxon>Bacillati</taxon>
        <taxon>Actinomycetota</taxon>
        <taxon>Actinomycetes</taxon>
        <taxon>Actinomycetales</taxon>
        <taxon>Actinomycetaceae</taxon>
        <taxon>Actinomyces</taxon>
    </lineage>
</organism>
<dbReference type="KEGG" id="asla:NCTC11923_02650"/>
<dbReference type="STRING" id="1278298.GCA_000428685_01391"/>
<gene>
    <name evidence="1" type="ORF">NCTC11923_01026</name>
    <name evidence="2" type="ORF">NCTC11923_02650</name>
</gene>
<dbReference type="AlphaFoldDB" id="A0A3S4WIV6"/>
<proteinExistence type="predicted"/>
<reference evidence="2 3" key="1">
    <citation type="submission" date="2018-12" db="EMBL/GenBank/DDBJ databases">
        <authorList>
            <consortium name="Pathogen Informatics"/>
        </authorList>
    </citation>
    <scope>NUCLEOTIDE SEQUENCE [LARGE SCALE GENOMIC DNA]</scope>
    <source>
        <strain evidence="2 3">NCTC11923</strain>
    </source>
</reference>
<accession>A0A3S4WIV6</accession>
<dbReference type="Proteomes" id="UP000276899">
    <property type="component" value="Chromosome"/>
</dbReference>
<sequence length="46" mass="4983">MRGSARLIDDHSRLALAWLAARGETSTAAITVLSRPWRATGCPKDC</sequence>
<dbReference type="KEGG" id="asla:NCTC11923_01026"/>
<name>A0A3S4WIV6_9ACTO</name>
<keyword evidence="3" id="KW-1185">Reference proteome</keyword>
<dbReference type="EMBL" id="LR134363">
    <property type="protein sequence ID" value="VEG74392.1"/>
    <property type="molecule type" value="Genomic_DNA"/>
</dbReference>
<evidence type="ECO:0000313" key="2">
    <source>
        <dbReference type="EMBL" id="VEG75969.1"/>
    </source>
</evidence>
<evidence type="ECO:0000313" key="3">
    <source>
        <dbReference type="Proteomes" id="UP000276899"/>
    </source>
</evidence>
<evidence type="ECO:0000313" key="1">
    <source>
        <dbReference type="EMBL" id="VEG74392.1"/>
    </source>
</evidence>
<dbReference type="EMBL" id="LR134363">
    <property type="protein sequence ID" value="VEG75969.1"/>
    <property type="molecule type" value="Genomic_DNA"/>
</dbReference>
<protein>
    <submittedName>
        <fullName evidence="2">Uncharacterized protein</fullName>
    </submittedName>
</protein>